<organism evidence="2 3">
    <name type="scientific">Wujia chipingensis</name>
    <dbReference type="NCBI Taxonomy" id="2763670"/>
    <lineage>
        <taxon>Bacteria</taxon>
        <taxon>Bacillati</taxon>
        <taxon>Bacillota</taxon>
        <taxon>Clostridia</taxon>
        <taxon>Lachnospirales</taxon>
        <taxon>Lachnospiraceae</taxon>
        <taxon>Wujia</taxon>
    </lineage>
</organism>
<protein>
    <submittedName>
        <fullName evidence="2">Uncharacterized protein</fullName>
    </submittedName>
</protein>
<keyword evidence="1" id="KW-0472">Membrane</keyword>
<dbReference type="AlphaFoldDB" id="A0A7G9FJ15"/>
<dbReference type="RefSeq" id="WP_021985412.1">
    <property type="nucleotide sequence ID" value="NZ_CP060632.1"/>
</dbReference>
<accession>A0A7G9FJ15</accession>
<gene>
    <name evidence="2" type="ORF">H9Q76_07180</name>
</gene>
<evidence type="ECO:0000313" key="2">
    <source>
        <dbReference type="EMBL" id="QNL98546.1"/>
    </source>
</evidence>
<dbReference type="Proteomes" id="UP000515819">
    <property type="component" value="Chromosome"/>
</dbReference>
<dbReference type="KEGG" id="wcp:H9Q76_07180"/>
<dbReference type="EMBL" id="CP060632">
    <property type="protein sequence ID" value="QNL98546.1"/>
    <property type="molecule type" value="Genomic_DNA"/>
</dbReference>
<name>A0A7G9FJ15_9FIRM</name>
<keyword evidence="1" id="KW-1133">Transmembrane helix</keyword>
<feature type="transmembrane region" description="Helical" evidence="1">
    <location>
        <begin position="12"/>
        <end position="35"/>
    </location>
</feature>
<sequence>MSKKGKKGKKKIAGLMLFLGWMIFILLAVVFYFYFFSDLDLRMFNKDKATQTDAQQTNQTGFSYETNANLDINSLIIEYYAALAVCDQDKLKTYVTDPSQFDDMTVYQQRSAVIKAYSNVNCYTMPGYTEDATLVYVTSNLSMANITSVPLNINQFYVVKTADGYKIDNSAHSQEVTNYIETQSQSTDIQNLYKAVQDNVNSCIANDAAFAEFYNTISSGQ</sequence>
<reference evidence="2 3" key="1">
    <citation type="submission" date="2020-08" db="EMBL/GenBank/DDBJ databases">
        <authorList>
            <person name="Liu C."/>
            <person name="Sun Q."/>
        </authorList>
    </citation>
    <scope>NUCLEOTIDE SEQUENCE [LARGE SCALE GENOMIC DNA]</scope>
    <source>
        <strain evidence="2 3">NSJ-4</strain>
    </source>
</reference>
<proteinExistence type="predicted"/>
<keyword evidence="3" id="KW-1185">Reference proteome</keyword>
<evidence type="ECO:0000313" key="3">
    <source>
        <dbReference type="Proteomes" id="UP000515819"/>
    </source>
</evidence>
<evidence type="ECO:0000256" key="1">
    <source>
        <dbReference type="SAM" id="Phobius"/>
    </source>
</evidence>
<keyword evidence="1" id="KW-0812">Transmembrane</keyword>